<reference evidence="9" key="1">
    <citation type="submission" date="2017-11" db="EMBL/GenBank/DDBJ databases">
        <title>Complete Genome Sequence of Kyrpidia sp. Strain EA-1, a thermophilic, hydrogen-oxidizing Bacterium, isolated from the Azores.</title>
        <authorList>
            <person name="Reiner J.E."/>
            <person name="Lapp C.J."/>
            <person name="Bunk B."/>
            <person name="Gescher J."/>
        </authorList>
    </citation>
    <scope>NUCLEOTIDE SEQUENCE [LARGE SCALE GENOMIC DNA]</scope>
    <source>
        <strain evidence="9">EA-1</strain>
    </source>
</reference>
<dbReference type="GO" id="GO:0032153">
    <property type="term" value="C:cell division site"/>
    <property type="evidence" value="ECO:0007669"/>
    <property type="project" value="TreeGrafter"/>
</dbReference>
<keyword evidence="6 7" id="KW-0472">Membrane</keyword>
<keyword evidence="4" id="KW-0133">Cell shape</keyword>
<dbReference type="InterPro" id="IPR013437">
    <property type="entry name" value="FtsW"/>
</dbReference>
<dbReference type="GO" id="GO:0051301">
    <property type="term" value="P:cell division"/>
    <property type="evidence" value="ECO:0007669"/>
    <property type="project" value="InterPro"/>
</dbReference>
<dbReference type="GO" id="GO:0015648">
    <property type="term" value="F:lipid-linked peptidoglycan transporter activity"/>
    <property type="evidence" value="ECO:0007669"/>
    <property type="project" value="TreeGrafter"/>
</dbReference>
<dbReference type="GO" id="GO:0009252">
    <property type="term" value="P:peptidoglycan biosynthetic process"/>
    <property type="evidence" value="ECO:0007669"/>
    <property type="project" value="InterPro"/>
</dbReference>
<dbReference type="EMBL" id="CP024955">
    <property type="protein sequence ID" value="ATY84725.1"/>
    <property type="molecule type" value="Genomic_DNA"/>
</dbReference>
<feature type="transmembrane region" description="Helical" evidence="7">
    <location>
        <begin position="301"/>
        <end position="326"/>
    </location>
</feature>
<feature type="transmembrane region" description="Helical" evidence="7">
    <location>
        <begin position="163"/>
        <end position="180"/>
    </location>
</feature>
<keyword evidence="9" id="KW-1185">Reference proteome</keyword>
<keyword evidence="2" id="KW-1003">Cell membrane</keyword>
<dbReference type="Proteomes" id="UP000231932">
    <property type="component" value="Chromosome"/>
</dbReference>
<dbReference type="GO" id="GO:0005886">
    <property type="term" value="C:plasma membrane"/>
    <property type="evidence" value="ECO:0007669"/>
    <property type="project" value="UniProtKB-SubCell"/>
</dbReference>
<evidence type="ECO:0000313" key="9">
    <source>
        <dbReference type="Proteomes" id="UP000231932"/>
    </source>
</evidence>
<feature type="transmembrane region" description="Helical" evidence="7">
    <location>
        <begin position="50"/>
        <end position="66"/>
    </location>
</feature>
<evidence type="ECO:0000256" key="7">
    <source>
        <dbReference type="SAM" id="Phobius"/>
    </source>
</evidence>
<feature type="transmembrane region" description="Helical" evidence="7">
    <location>
        <begin position="102"/>
        <end position="126"/>
    </location>
</feature>
<dbReference type="PANTHER" id="PTHR30474:SF13">
    <property type="entry name" value="STAGE V SPORULATION PROTEIN E"/>
    <property type="match status" value="1"/>
</dbReference>
<comment type="subcellular location">
    <subcellularLocation>
        <location evidence="1">Cell membrane</location>
        <topology evidence="1">Multi-pass membrane protein</topology>
    </subcellularLocation>
</comment>
<feature type="transmembrane region" description="Helical" evidence="7">
    <location>
        <begin position="138"/>
        <end position="157"/>
    </location>
</feature>
<evidence type="ECO:0000313" key="8">
    <source>
        <dbReference type="EMBL" id="ATY84725.1"/>
    </source>
</evidence>
<gene>
    <name evidence="8" type="ORF">CVV65_07115</name>
</gene>
<evidence type="ECO:0000256" key="3">
    <source>
        <dbReference type="ARBA" id="ARBA00022692"/>
    </source>
</evidence>
<feature type="transmembrane region" description="Helical" evidence="7">
    <location>
        <begin position="263"/>
        <end position="289"/>
    </location>
</feature>
<dbReference type="InterPro" id="IPR001182">
    <property type="entry name" value="FtsW/RodA"/>
</dbReference>
<dbReference type="PANTHER" id="PTHR30474">
    <property type="entry name" value="CELL CYCLE PROTEIN"/>
    <property type="match status" value="1"/>
</dbReference>
<keyword evidence="5 7" id="KW-1133">Transmembrane helix</keyword>
<protein>
    <submittedName>
        <fullName evidence="8">Stage V sporulation protein E</fullName>
    </submittedName>
</protein>
<dbReference type="RefSeq" id="WP_100667537.1">
    <property type="nucleotide sequence ID" value="NZ_CP024955.1"/>
</dbReference>
<dbReference type="AlphaFoldDB" id="A0A2K8N6M5"/>
<feature type="transmembrane region" description="Helical" evidence="7">
    <location>
        <begin position="78"/>
        <end position="96"/>
    </location>
</feature>
<evidence type="ECO:0000256" key="5">
    <source>
        <dbReference type="ARBA" id="ARBA00022989"/>
    </source>
</evidence>
<evidence type="ECO:0000256" key="1">
    <source>
        <dbReference type="ARBA" id="ARBA00004651"/>
    </source>
</evidence>
<evidence type="ECO:0000256" key="2">
    <source>
        <dbReference type="ARBA" id="ARBA00022475"/>
    </source>
</evidence>
<dbReference type="OrthoDB" id="9768187at2"/>
<evidence type="ECO:0000256" key="4">
    <source>
        <dbReference type="ARBA" id="ARBA00022960"/>
    </source>
</evidence>
<proteinExistence type="predicted"/>
<dbReference type="GO" id="GO:0008360">
    <property type="term" value="P:regulation of cell shape"/>
    <property type="evidence" value="ECO:0007669"/>
    <property type="project" value="UniProtKB-KW"/>
</dbReference>
<dbReference type="Pfam" id="PF01098">
    <property type="entry name" value="FTSW_RODA_SPOVE"/>
    <property type="match status" value="1"/>
</dbReference>
<feature type="transmembrane region" description="Helical" evidence="7">
    <location>
        <begin position="338"/>
        <end position="359"/>
    </location>
</feature>
<dbReference type="NCBIfam" id="TIGR02615">
    <property type="entry name" value="spoVE"/>
    <property type="match status" value="1"/>
</dbReference>
<sequence length="366" mass="39322">MPDRDRAPDLLLLTVTLLLLGLGVVMVYSASAVLADQRYGDPFYYAKRQLMWAALGVVMMFVMMRLDYRRLRPLAKPVLWLCLLMLVIVLTPIGAVRGGARAWLGVGTLGIQPSEFAKLGFILFFADWLARPATKIESFWRGLAPALGLVAVAVGLIMLEPDLGQTVVLVGTMGVLIFVAGARVRHLVALGMSAVPVFAALVAVAPYRLGRVVAFLDPWKYPLTEGYHIIQSLYALGPGGLFGLGLGRSRQKFLYLPEPQTDFIFAILAEELGFIGAATVLLLFAALVWRGIYVAMRAPDGFGSLLATGIVAMIGVQVLINVGVVTGSMPVTGITLPLISYGGSSLVLMLTGIGILLNISRHAVRS</sequence>
<dbReference type="NCBIfam" id="TIGR02614">
    <property type="entry name" value="ftsW"/>
    <property type="match status" value="1"/>
</dbReference>
<accession>A0A2K8N6M5</accession>
<feature type="transmembrane region" description="Helical" evidence="7">
    <location>
        <begin position="187"/>
        <end position="209"/>
    </location>
</feature>
<name>A0A2K8N6M5_9BACL</name>
<evidence type="ECO:0000256" key="6">
    <source>
        <dbReference type="ARBA" id="ARBA00023136"/>
    </source>
</evidence>
<keyword evidence="3 7" id="KW-0812">Transmembrane</keyword>
<organism evidence="8 9">
    <name type="scientific">Kyrpidia spormannii</name>
    <dbReference type="NCBI Taxonomy" id="2055160"/>
    <lineage>
        <taxon>Bacteria</taxon>
        <taxon>Bacillati</taxon>
        <taxon>Bacillota</taxon>
        <taxon>Bacilli</taxon>
        <taxon>Bacillales</taxon>
        <taxon>Alicyclobacillaceae</taxon>
        <taxon>Kyrpidia</taxon>
    </lineage>
</organism>
<dbReference type="KEGG" id="kyr:CVV65_07115"/>
<dbReference type="InterPro" id="IPR013438">
    <property type="entry name" value="SpoVE"/>
</dbReference>